<keyword evidence="1" id="KW-0863">Zinc-finger</keyword>
<proteinExistence type="predicted"/>
<accession>A0A196SEE0</accession>
<dbReference type="EMBL" id="LXWW01000148">
    <property type="protein sequence ID" value="OAO15368.1"/>
    <property type="molecule type" value="Genomic_DNA"/>
</dbReference>
<dbReference type="InterPro" id="IPR036420">
    <property type="entry name" value="BRCT_dom_sf"/>
</dbReference>
<dbReference type="PROSITE" id="PS51265">
    <property type="entry name" value="ZF_DBF4"/>
    <property type="match status" value="1"/>
</dbReference>
<comment type="caution">
    <text evidence="3">The sequence shown here is derived from an EMBL/GenBank/DDBJ whole genome shotgun (WGS) entry which is preliminary data.</text>
</comment>
<keyword evidence="1" id="KW-0862">Zinc</keyword>
<name>A0A196SEE0_BLAHN</name>
<protein>
    <recommendedName>
        <fullName evidence="2">DBF4-type domain-containing protein</fullName>
    </recommendedName>
</protein>
<evidence type="ECO:0000259" key="2">
    <source>
        <dbReference type="PROSITE" id="PS51265"/>
    </source>
</evidence>
<keyword evidence="4" id="KW-1185">Reference proteome</keyword>
<dbReference type="Gene3D" id="3.40.50.10190">
    <property type="entry name" value="BRCT domain"/>
    <property type="match status" value="1"/>
</dbReference>
<dbReference type="GO" id="GO:0008270">
    <property type="term" value="F:zinc ion binding"/>
    <property type="evidence" value="ECO:0007669"/>
    <property type="project" value="UniProtKB-KW"/>
</dbReference>
<dbReference type="Proteomes" id="UP000078348">
    <property type="component" value="Unassembled WGS sequence"/>
</dbReference>
<dbReference type="AlphaFoldDB" id="A0A196SEE0"/>
<sequence length="363" mass="41597">MRMPQTLSKGSVIFIDSYNGENNGVNVSQLESVLRDIGMIVSSEYTENVTHVVYYLHELDKLVDVPTRKELKQYDGAIENERDYHIAVTRVAERDGKCLVNANWLLSYANSVKSHIAMAKVKAKAKSSTTQKYTSNRSIRILDETKHVKEVLLDIHDYCPPVFLGDSPIGVSPFIPVTERKHVLDELKRKLQHIRSDAMDRKRMRCGLKQKEPTWSEEYVKRSVKKKLEKSMFCEVCGLAIPSYSSHACTENHKQHIHSDKYFGFLDDFFDQLLFNAWNCVGKALVEKAPSKEELASVPSCSLVSDDLRVWMFPQFFRFVQKRSSCEEVELSEGLQKNVAEVLKTPQRPLAFPIDRMGVKKSE</sequence>
<keyword evidence="1" id="KW-0479">Metal-binding</keyword>
<organism evidence="3 4">
    <name type="scientific">Blastocystis sp. subtype 1 (strain ATCC 50177 / NandII)</name>
    <dbReference type="NCBI Taxonomy" id="478820"/>
    <lineage>
        <taxon>Eukaryota</taxon>
        <taxon>Sar</taxon>
        <taxon>Stramenopiles</taxon>
        <taxon>Bigyra</taxon>
        <taxon>Opalozoa</taxon>
        <taxon>Opalinata</taxon>
        <taxon>Blastocystidae</taxon>
        <taxon>Blastocystis</taxon>
    </lineage>
</organism>
<feature type="domain" description="DBF4-type" evidence="2">
    <location>
        <begin position="227"/>
        <end position="276"/>
    </location>
</feature>
<reference evidence="3 4" key="1">
    <citation type="submission" date="2016-05" db="EMBL/GenBank/DDBJ databases">
        <title>Nuclear genome of Blastocystis sp. subtype 1 NandII.</title>
        <authorList>
            <person name="Gentekaki E."/>
            <person name="Curtis B."/>
            <person name="Stairs C."/>
            <person name="Eme L."/>
            <person name="Herman E."/>
            <person name="Klimes V."/>
            <person name="Arias M.C."/>
            <person name="Elias M."/>
            <person name="Hilliou F."/>
            <person name="Klute M."/>
            <person name="Malik S.-B."/>
            <person name="Pightling A."/>
            <person name="Rachubinski R."/>
            <person name="Salas D."/>
            <person name="Schlacht A."/>
            <person name="Suga H."/>
            <person name="Archibald J."/>
            <person name="Ball S.G."/>
            <person name="Clark G."/>
            <person name="Dacks J."/>
            <person name="Van Der Giezen M."/>
            <person name="Tsaousis A."/>
            <person name="Roger A."/>
        </authorList>
    </citation>
    <scope>NUCLEOTIDE SEQUENCE [LARGE SCALE GENOMIC DNA]</scope>
    <source>
        <strain evidence="4">ATCC 50177 / NandII</strain>
    </source>
</reference>
<evidence type="ECO:0000313" key="4">
    <source>
        <dbReference type="Proteomes" id="UP000078348"/>
    </source>
</evidence>
<evidence type="ECO:0000313" key="3">
    <source>
        <dbReference type="EMBL" id="OAO15368.1"/>
    </source>
</evidence>
<dbReference type="InterPro" id="IPR006572">
    <property type="entry name" value="Znf_DBF"/>
</dbReference>
<evidence type="ECO:0000256" key="1">
    <source>
        <dbReference type="PROSITE-ProRule" id="PRU00600"/>
    </source>
</evidence>
<dbReference type="GO" id="GO:0003676">
    <property type="term" value="F:nucleic acid binding"/>
    <property type="evidence" value="ECO:0007669"/>
    <property type="project" value="InterPro"/>
</dbReference>
<gene>
    <name evidence="3" type="ORF">AV274_2922</name>
</gene>